<dbReference type="Pfam" id="PF18911">
    <property type="entry name" value="PKD_4"/>
    <property type="match status" value="7"/>
</dbReference>
<protein>
    <submittedName>
        <fullName evidence="3">PKD domain-containing protein</fullName>
    </submittedName>
</protein>
<evidence type="ECO:0000313" key="3">
    <source>
        <dbReference type="EMBL" id="QIS94692.1"/>
    </source>
</evidence>
<accession>A0A6H0DYQ2</accession>
<feature type="domain" description="PKD" evidence="2">
    <location>
        <begin position="762"/>
        <end position="829"/>
    </location>
</feature>
<dbReference type="KEGG" id="niy:FQ775_24195"/>
<dbReference type="CDD" id="cd00146">
    <property type="entry name" value="PKD"/>
    <property type="match status" value="6"/>
</dbReference>
<sequence length="946" mass="99472">MYRAALLLAGAVTTTAGAQEMGNAHPYLVTFGSDAVRQEGDHDFSQLLRFSVPADAGRVYVRVFDADTGGAHDEMQGSAGTNVRFSLYGDGAQTRLWRDDDGVVQETVIGEALGAMEFGADKEADDRWLTLFAADAESGSEEAGGRRGFIVAVEGLAGNDGNVFDIAVSSEDGSNRAPDGLSLYTYMPTFQVPRGREMAELRLELPEGASSLAVENFDAAGGRLAFAGRFRSQAIAASGKSEWKRETIALEPGEAGGIASLTAANGSEIPNDLTLFAGIADNGADPAGQPVAITLPIRAFPPNRRPETALSITPLACRQTGFDASGSTDPDGGDLSFRWRLGADGDWLEGATVTADFDSDGVKQGRLEVFDASGLVGNGRASEFSFFVKPKPVAALEAPALVAEGAAFTLDATGSTSPALPNGNRIAHYRFDMGDGTVIEQAAGEAGFGMPSHTYRKHGTYTVTLTVTDAAGHPCNTDTKTAEINVNAPPVANAGRNRRITTGEIHAFDARLSHDPDGTIVSYLWDFGDGTNSAAPVIDHAYHYPGTYTVRLTVLDDSAFESGKGIDTIFVTVEDAPNQRPVANVGGDRTVEAGAPLRFDGTGSIDEDGEILHYSWDFGDGTGSDLPVVEHTYWEPGIYAVSLSVDDDSASANGQSVDSAIITVIPAENRQPVATFPAEFSVNTFRPLRLDASAASDRDGSVVLYAWDFGDGTTGMGPVVEHLYAAPGTYQGRLTLADNGLPEPQTVSFDFAVIVADKPNQGPTATIEAPAEVIAGDEVVFDAARSSDPGGSILGYTWDLGDGNRSSGIKARHVYQFPGTYRVSLTVADDGPVEPLSAQDSVEITVRPRPNQPPVADAGQSMTATRGEILRFDGSASADPDGNILDYAWDFGDGGRSSEARPQHAFHDSGTFTVRLTVTDDGDTPLSADDSVTVIVSDGEVEDGAK</sequence>
<keyword evidence="1" id="KW-0732">Signal</keyword>
<dbReference type="InterPro" id="IPR022409">
    <property type="entry name" value="PKD/Chitinase_dom"/>
</dbReference>
<proteinExistence type="predicted"/>
<dbReference type="SUPFAM" id="SSF49299">
    <property type="entry name" value="PKD domain"/>
    <property type="match status" value="6"/>
</dbReference>
<dbReference type="PROSITE" id="PS50093">
    <property type="entry name" value="PKD"/>
    <property type="match status" value="6"/>
</dbReference>
<feature type="chain" id="PRO_5026126968" evidence="1">
    <location>
        <begin position="19"/>
        <end position="946"/>
    </location>
</feature>
<feature type="domain" description="PKD" evidence="2">
    <location>
        <begin position="700"/>
        <end position="739"/>
    </location>
</feature>
<feature type="domain" description="PKD" evidence="2">
    <location>
        <begin position="422"/>
        <end position="472"/>
    </location>
</feature>
<organism evidence="3 4">
    <name type="scientific">Nitratireductor mangrovi</name>
    <dbReference type="NCBI Taxonomy" id="2599600"/>
    <lineage>
        <taxon>Bacteria</taxon>
        <taxon>Pseudomonadati</taxon>
        <taxon>Pseudomonadota</taxon>
        <taxon>Alphaproteobacteria</taxon>
        <taxon>Hyphomicrobiales</taxon>
        <taxon>Phyllobacteriaceae</taxon>
        <taxon>Nitratireductor</taxon>
    </lineage>
</organism>
<gene>
    <name evidence="3" type="ORF">FQ775_24195</name>
</gene>
<dbReference type="InterPro" id="IPR035986">
    <property type="entry name" value="PKD_dom_sf"/>
</dbReference>
<dbReference type="AlphaFoldDB" id="A0A6H0DYQ2"/>
<dbReference type="PANTHER" id="PTHR46182">
    <property type="entry name" value="FI19480P1"/>
    <property type="match status" value="1"/>
</dbReference>
<dbReference type="InterPro" id="IPR013783">
    <property type="entry name" value="Ig-like_fold"/>
</dbReference>
<dbReference type="InterPro" id="IPR029865">
    <property type="entry name" value="KIAA0319-like"/>
</dbReference>
<evidence type="ECO:0000256" key="1">
    <source>
        <dbReference type="SAM" id="SignalP"/>
    </source>
</evidence>
<feature type="domain" description="PKD" evidence="2">
    <location>
        <begin position="853"/>
        <end position="941"/>
    </location>
</feature>
<evidence type="ECO:0000259" key="2">
    <source>
        <dbReference type="PROSITE" id="PS50093"/>
    </source>
</evidence>
<name>A0A6H0DYQ2_9HYPH</name>
<dbReference type="Proteomes" id="UP000321389">
    <property type="component" value="Chromosome"/>
</dbReference>
<dbReference type="GO" id="GO:0031410">
    <property type="term" value="C:cytoplasmic vesicle"/>
    <property type="evidence" value="ECO:0007669"/>
    <property type="project" value="TreeGrafter"/>
</dbReference>
<feature type="domain" description="PKD" evidence="2">
    <location>
        <begin position="489"/>
        <end position="556"/>
    </location>
</feature>
<dbReference type="RefSeq" id="WP_167813137.1">
    <property type="nucleotide sequence ID" value="NZ_CP042301.2"/>
</dbReference>
<dbReference type="InterPro" id="IPR000601">
    <property type="entry name" value="PKD_dom"/>
</dbReference>
<dbReference type="PANTHER" id="PTHR46182:SF2">
    <property type="entry name" value="FI19480P1"/>
    <property type="match status" value="1"/>
</dbReference>
<reference evidence="3" key="1">
    <citation type="submission" date="2020-04" db="EMBL/GenBank/DDBJ databases">
        <title>Nitratireductor sp. nov. isolated from mangrove soil.</title>
        <authorList>
            <person name="Ye Y."/>
        </authorList>
    </citation>
    <scope>NUCLEOTIDE SEQUENCE</scope>
    <source>
        <strain evidence="3">SY7</strain>
    </source>
</reference>
<evidence type="ECO:0000313" key="4">
    <source>
        <dbReference type="Proteomes" id="UP000321389"/>
    </source>
</evidence>
<dbReference type="SMART" id="SM00089">
    <property type="entry name" value="PKD"/>
    <property type="match status" value="7"/>
</dbReference>
<dbReference type="GO" id="GO:0016020">
    <property type="term" value="C:membrane"/>
    <property type="evidence" value="ECO:0007669"/>
    <property type="project" value="TreeGrafter"/>
</dbReference>
<keyword evidence="4" id="KW-1185">Reference proteome</keyword>
<dbReference type="EMBL" id="CP042301">
    <property type="protein sequence ID" value="QIS94692.1"/>
    <property type="molecule type" value="Genomic_DNA"/>
</dbReference>
<dbReference type="Gene3D" id="2.60.40.10">
    <property type="entry name" value="Immunoglobulins"/>
    <property type="match status" value="7"/>
</dbReference>
<feature type="domain" description="PKD" evidence="2">
    <location>
        <begin position="580"/>
        <end position="653"/>
    </location>
</feature>
<feature type="signal peptide" evidence="1">
    <location>
        <begin position="1"/>
        <end position="18"/>
    </location>
</feature>